<organism evidence="3 4">
    <name type="scientific">Rodentolepis nana</name>
    <name type="common">Dwarf tapeworm</name>
    <name type="synonym">Hymenolepis nana</name>
    <dbReference type="NCBI Taxonomy" id="102285"/>
    <lineage>
        <taxon>Eukaryota</taxon>
        <taxon>Metazoa</taxon>
        <taxon>Spiralia</taxon>
        <taxon>Lophotrochozoa</taxon>
        <taxon>Platyhelminthes</taxon>
        <taxon>Cestoda</taxon>
        <taxon>Eucestoda</taxon>
        <taxon>Cyclophyllidea</taxon>
        <taxon>Hymenolepididae</taxon>
        <taxon>Rodentolepis</taxon>
    </lineage>
</organism>
<dbReference type="AlphaFoldDB" id="A0A3P7W3K7"/>
<dbReference type="Proteomes" id="UP000278807">
    <property type="component" value="Unassembled WGS sequence"/>
</dbReference>
<dbReference type="InterPro" id="IPR051569">
    <property type="entry name" value="SHANK"/>
</dbReference>
<evidence type="ECO:0000256" key="1">
    <source>
        <dbReference type="PROSITE-ProRule" id="PRU00023"/>
    </source>
</evidence>
<name>A0A3P7W3K7_RODNA</name>
<sequence>MRRLAVLQSFSNVKEALNFGLYLPPKGGKKGKFLEEQRPIFDYPVLLRDSGRRSRDNDNTAFNSTNTLTDGIQESPDSGVEQDRCWLEVTQNHFMDMVRDHDVKGIEKLLTKGFDPNFCSRKDGEAPITAAATIFHPRDVIIALVNGGAHVDFRAQDSHTALHRAAICGNYEAIQACKANQPQHLENLIAYGADLNALTKRGQTPLHLCVWHESDACLRQLLLRGADPRVVNEDNQTPLEYALLTNRNEQASILQDFDPAKVVAIRDRPSYNTSRRPIVNGPRGAVAYSYLHKSPPRSNAGSASDYMASLSPSESLFSVDRLSTRNICSPLTTNATVNSNGASDDAFTNSKYTRLSHTREDYSGTILSQASHY</sequence>
<feature type="repeat" description="ANK" evidence="1">
    <location>
        <begin position="201"/>
        <end position="233"/>
    </location>
</feature>
<dbReference type="PANTHER" id="PTHR24135:SF28">
    <property type="entry name" value="LD13733P"/>
    <property type="match status" value="1"/>
</dbReference>
<evidence type="ECO:0000313" key="3">
    <source>
        <dbReference type="EMBL" id="VDO11822.1"/>
    </source>
</evidence>
<dbReference type="PROSITE" id="PS50297">
    <property type="entry name" value="ANK_REP_REGION"/>
    <property type="match status" value="1"/>
</dbReference>
<keyword evidence="1" id="KW-0040">ANK repeat</keyword>
<dbReference type="SMART" id="SM00248">
    <property type="entry name" value="ANK"/>
    <property type="match status" value="4"/>
</dbReference>
<feature type="region of interest" description="Disordered" evidence="2">
    <location>
        <begin position="52"/>
        <end position="79"/>
    </location>
</feature>
<evidence type="ECO:0000256" key="2">
    <source>
        <dbReference type="SAM" id="MobiDB-lite"/>
    </source>
</evidence>
<dbReference type="PROSITE" id="PS50088">
    <property type="entry name" value="ANK_REPEAT"/>
    <property type="match status" value="2"/>
</dbReference>
<feature type="repeat" description="ANK" evidence="1">
    <location>
        <begin position="157"/>
        <end position="200"/>
    </location>
</feature>
<dbReference type="GO" id="GO:0045211">
    <property type="term" value="C:postsynaptic membrane"/>
    <property type="evidence" value="ECO:0007669"/>
    <property type="project" value="TreeGrafter"/>
</dbReference>
<dbReference type="GO" id="GO:0030160">
    <property type="term" value="F:synaptic receptor adaptor activity"/>
    <property type="evidence" value="ECO:0007669"/>
    <property type="project" value="TreeGrafter"/>
</dbReference>
<dbReference type="EMBL" id="UZAE01013919">
    <property type="protein sequence ID" value="VDO11822.1"/>
    <property type="molecule type" value="Genomic_DNA"/>
</dbReference>
<proteinExistence type="predicted"/>
<dbReference type="InterPro" id="IPR002110">
    <property type="entry name" value="Ankyrin_rpt"/>
</dbReference>
<dbReference type="Gene3D" id="1.25.40.20">
    <property type="entry name" value="Ankyrin repeat-containing domain"/>
    <property type="match status" value="1"/>
</dbReference>
<accession>A0A3P7W3K7</accession>
<gene>
    <name evidence="3" type="ORF">HNAJ_LOCUS11957</name>
</gene>
<dbReference type="InterPro" id="IPR036770">
    <property type="entry name" value="Ankyrin_rpt-contain_sf"/>
</dbReference>
<reference evidence="3 4" key="1">
    <citation type="submission" date="2018-11" db="EMBL/GenBank/DDBJ databases">
        <authorList>
            <consortium name="Pathogen Informatics"/>
        </authorList>
    </citation>
    <scope>NUCLEOTIDE SEQUENCE [LARGE SCALE GENOMIC DNA]</scope>
</reference>
<evidence type="ECO:0000313" key="4">
    <source>
        <dbReference type="Proteomes" id="UP000278807"/>
    </source>
</evidence>
<protein>
    <submittedName>
        <fullName evidence="3">Uncharacterized protein</fullName>
    </submittedName>
</protein>
<dbReference type="GO" id="GO:0043197">
    <property type="term" value="C:dendritic spine"/>
    <property type="evidence" value="ECO:0007669"/>
    <property type="project" value="TreeGrafter"/>
</dbReference>
<dbReference type="SUPFAM" id="SSF48403">
    <property type="entry name" value="Ankyrin repeat"/>
    <property type="match status" value="1"/>
</dbReference>
<dbReference type="Pfam" id="PF12796">
    <property type="entry name" value="Ank_2"/>
    <property type="match status" value="1"/>
</dbReference>
<dbReference type="PANTHER" id="PTHR24135">
    <property type="entry name" value="SH3 AND MULTIPLE ANKYRIN REPEAT DOMAINS PROTEIN"/>
    <property type="match status" value="1"/>
</dbReference>
<dbReference type="OrthoDB" id="445896at2759"/>
<dbReference type="GO" id="GO:0014069">
    <property type="term" value="C:postsynaptic density"/>
    <property type="evidence" value="ECO:0007669"/>
    <property type="project" value="TreeGrafter"/>
</dbReference>
<feature type="compositionally biased region" description="Polar residues" evidence="2">
    <location>
        <begin position="60"/>
        <end position="76"/>
    </location>
</feature>
<keyword evidence="4" id="KW-1185">Reference proteome</keyword>
<dbReference type="GO" id="GO:0035255">
    <property type="term" value="F:ionotropic glutamate receptor binding"/>
    <property type="evidence" value="ECO:0007669"/>
    <property type="project" value="TreeGrafter"/>
</dbReference>